<accession>A0A0P1L9W5</accession>
<dbReference type="InterPro" id="IPR001091">
    <property type="entry name" value="RM_Methyltransferase"/>
</dbReference>
<evidence type="ECO:0000256" key="5">
    <source>
        <dbReference type="ARBA" id="ARBA00022747"/>
    </source>
</evidence>
<dbReference type="STRING" id="1633631.GCA_001442925_01398"/>
<accession>A0A0P1P164</accession>
<dbReference type="GO" id="GO:0003677">
    <property type="term" value="F:DNA binding"/>
    <property type="evidence" value="ECO:0007669"/>
    <property type="project" value="UniProtKB-KW"/>
</dbReference>
<evidence type="ECO:0000256" key="1">
    <source>
        <dbReference type="ARBA" id="ARBA00010203"/>
    </source>
</evidence>
<evidence type="ECO:0000313" key="10">
    <source>
        <dbReference type="EMBL" id="CUU06007.1"/>
    </source>
</evidence>
<dbReference type="GO" id="GO:0008170">
    <property type="term" value="F:N-methyltransferase activity"/>
    <property type="evidence" value="ECO:0007669"/>
    <property type="project" value="InterPro"/>
</dbReference>
<evidence type="ECO:0000256" key="3">
    <source>
        <dbReference type="ARBA" id="ARBA00022679"/>
    </source>
</evidence>
<keyword evidence="5" id="KW-0680">Restriction system</keyword>
<dbReference type="EMBL" id="FAOP01000005">
    <property type="protein sequence ID" value="CUU06007.1"/>
    <property type="molecule type" value="Genomic_DNA"/>
</dbReference>
<evidence type="ECO:0000256" key="4">
    <source>
        <dbReference type="ARBA" id="ARBA00022691"/>
    </source>
</evidence>
<name>A0A0P1NT75_9BACT</name>
<dbReference type="EC" id="2.1.1.-" evidence="8"/>
<protein>
    <recommendedName>
        <fullName evidence="8">Methyltransferase</fullName>
        <ecNumber evidence="8">2.1.1.-</ecNumber>
    </recommendedName>
</protein>
<comment type="catalytic activity">
    <reaction evidence="7">
        <text>a 2'-deoxycytidine in DNA + S-adenosyl-L-methionine = an N(4)-methyl-2'-deoxycytidine in DNA + S-adenosyl-L-homocysteine + H(+)</text>
        <dbReference type="Rhea" id="RHEA:16857"/>
        <dbReference type="Rhea" id="RHEA-COMP:11369"/>
        <dbReference type="Rhea" id="RHEA-COMP:13674"/>
        <dbReference type="ChEBI" id="CHEBI:15378"/>
        <dbReference type="ChEBI" id="CHEBI:57856"/>
        <dbReference type="ChEBI" id="CHEBI:59789"/>
        <dbReference type="ChEBI" id="CHEBI:85452"/>
        <dbReference type="ChEBI" id="CHEBI:137933"/>
        <dbReference type="EC" id="2.1.1.113"/>
    </reaction>
</comment>
<dbReference type="RefSeq" id="WP_082349195.1">
    <property type="nucleotide sequence ID" value="NZ_CZVJ01000006.1"/>
</dbReference>
<evidence type="ECO:0000313" key="11">
    <source>
        <dbReference type="Proteomes" id="UP000182011"/>
    </source>
</evidence>
<organism evidence="10 11">
    <name type="scientific">Candidatus Kryptonium thompsonii</name>
    <dbReference type="NCBI Taxonomy" id="1633631"/>
    <lineage>
        <taxon>Bacteria</taxon>
        <taxon>Pseudomonadati</taxon>
        <taxon>Candidatus Kryptoniota</taxon>
        <taxon>Candidatus Kryptonium</taxon>
    </lineage>
</organism>
<dbReference type="InterPro" id="IPR029063">
    <property type="entry name" value="SAM-dependent_MTases_sf"/>
</dbReference>
<sequence length="424" mass="48846">MKQIALFETEGKNVEVNKLVKRLPFKRVRDEYFDFKDTPAGTGIYGIHPYPAMFHFLVVREIIKNFSNEGENVLDPFMGSGVVAGECLISGRNFVGYDINPLAVLISKVRTTPIPFNSLLETLECILQTFKEQKPETVEFPNIYYWFDEDVIKNLSKLRQVIFNIENSDVRDFFKVVFSETVRRVSKARYEEFKLIRKKDDDTPDVVKTFREVSLKNIGLLTDFYNKFTPHKVSLKLEERNIIDGIPLEDNSVDLVITSPPYGDSKTTVAYGQFSRLSLRWLGLEENVDRTSLGAKPKDINLGLPSDLLYKYIEKIADKDEKRAKEVFSFYADLYTSIQIIAKKVREKGFVCFVVGNRKVKGLELPTDKISADFFESQGFEHQKTIVRAISNKRMPIENSPSNVKGEKDLTMRYEYIVILKKKA</sequence>
<dbReference type="Pfam" id="PF01555">
    <property type="entry name" value="N6_N4_Mtase"/>
    <property type="match status" value="1"/>
</dbReference>
<keyword evidence="3" id="KW-0808">Transferase</keyword>
<keyword evidence="6" id="KW-0238">DNA-binding</keyword>
<dbReference type="AlphaFoldDB" id="A0A0P1NT75"/>
<evidence type="ECO:0000256" key="8">
    <source>
        <dbReference type="RuleBase" id="RU362026"/>
    </source>
</evidence>
<dbReference type="OrthoDB" id="817797at2"/>
<dbReference type="GO" id="GO:0032259">
    <property type="term" value="P:methylation"/>
    <property type="evidence" value="ECO:0007669"/>
    <property type="project" value="UniProtKB-KW"/>
</dbReference>
<dbReference type="InterPro" id="IPR017985">
    <property type="entry name" value="MeTrfase_CN4_CS"/>
</dbReference>
<accession>A0A0N7MQL7</accession>
<keyword evidence="2 10" id="KW-0489">Methyltransferase</keyword>
<evidence type="ECO:0000256" key="6">
    <source>
        <dbReference type="ARBA" id="ARBA00023125"/>
    </source>
</evidence>
<dbReference type="GO" id="GO:0015667">
    <property type="term" value="F:site-specific DNA-methyltransferase (cytosine-N4-specific) activity"/>
    <property type="evidence" value="ECO:0007669"/>
    <property type="project" value="UniProtKB-EC"/>
</dbReference>
<comment type="similarity">
    <text evidence="1">Belongs to the N(4)/N(6)-methyltransferase family. N(4) subfamily.</text>
</comment>
<dbReference type="InterPro" id="IPR002941">
    <property type="entry name" value="DNA_methylase_N4/N6"/>
</dbReference>
<dbReference type="PRINTS" id="PR00508">
    <property type="entry name" value="S21N4MTFRASE"/>
</dbReference>
<evidence type="ECO:0000256" key="7">
    <source>
        <dbReference type="ARBA" id="ARBA00049120"/>
    </source>
</evidence>
<accession>A0A0P1LV77</accession>
<accession>A0A0P1NT75</accession>
<dbReference type="Gene3D" id="3.40.50.150">
    <property type="entry name" value="Vaccinia Virus protein VP39"/>
    <property type="match status" value="2"/>
</dbReference>
<accession>A0A0P1LMX8</accession>
<reference evidence="10 11" key="1">
    <citation type="submission" date="2015-11" db="EMBL/GenBank/DDBJ databases">
        <authorList>
            <person name="Zhang Y."/>
            <person name="Guo Z."/>
        </authorList>
    </citation>
    <scope>NUCLEOTIDE SEQUENCE [LARGE SCALE GENOMIC DNA]</scope>
    <source>
        <strain evidence="10">JGI-4</strain>
    </source>
</reference>
<keyword evidence="4" id="KW-0949">S-adenosyl-L-methionine</keyword>
<dbReference type="GO" id="GO:0009307">
    <property type="term" value="P:DNA restriction-modification system"/>
    <property type="evidence" value="ECO:0007669"/>
    <property type="project" value="UniProtKB-KW"/>
</dbReference>
<accession>A0A0P1MHV3</accession>
<evidence type="ECO:0000259" key="9">
    <source>
        <dbReference type="Pfam" id="PF01555"/>
    </source>
</evidence>
<accession>A0A0P1LKZ1</accession>
<evidence type="ECO:0000256" key="2">
    <source>
        <dbReference type="ARBA" id="ARBA00022603"/>
    </source>
</evidence>
<feature type="domain" description="DNA methylase N-4/N-6" evidence="9">
    <location>
        <begin position="24"/>
        <end position="106"/>
    </location>
</feature>
<accession>A0A0S4N3Y9</accession>
<proteinExistence type="inferred from homology"/>
<dbReference type="Proteomes" id="UP000182011">
    <property type="component" value="Unassembled WGS sequence"/>
</dbReference>
<accession>A0A0P1LFE1</accession>
<gene>
    <name evidence="10" type="ORF">JGI4_01403</name>
</gene>
<dbReference type="SUPFAM" id="SSF53335">
    <property type="entry name" value="S-adenosyl-L-methionine-dependent methyltransferases"/>
    <property type="match status" value="2"/>
</dbReference>
<dbReference type="PROSITE" id="PS00093">
    <property type="entry name" value="N4_MTASE"/>
    <property type="match status" value="1"/>
</dbReference>